<dbReference type="Proteomes" id="UP000177187">
    <property type="component" value="Unassembled WGS sequence"/>
</dbReference>
<dbReference type="GO" id="GO:0051920">
    <property type="term" value="F:peroxiredoxin activity"/>
    <property type="evidence" value="ECO:0007669"/>
    <property type="project" value="InterPro"/>
</dbReference>
<dbReference type="AlphaFoldDB" id="A0A1F5EWB0"/>
<proteinExistence type="predicted"/>
<name>A0A1F5EWB0_9BACT</name>
<reference evidence="2 3" key="1">
    <citation type="journal article" date="2016" name="Nat. Commun.">
        <title>Thousands of microbial genomes shed light on interconnected biogeochemical processes in an aquifer system.</title>
        <authorList>
            <person name="Anantharaman K."/>
            <person name="Brown C.T."/>
            <person name="Hug L.A."/>
            <person name="Sharon I."/>
            <person name="Castelle C.J."/>
            <person name="Probst A.J."/>
            <person name="Thomas B.C."/>
            <person name="Singh A."/>
            <person name="Wilkins M.J."/>
            <person name="Karaoz U."/>
            <person name="Brodie E.L."/>
            <person name="Williams K.H."/>
            <person name="Hubbard S.S."/>
            <person name="Banfield J.F."/>
        </authorList>
    </citation>
    <scope>NUCLEOTIDE SEQUENCE [LARGE SCALE GENOMIC DNA]</scope>
</reference>
<sequence>MQLSDFPELNDGFVGFYRRVFSDGALDKKTKEMLAVAFSYGNGCASCVRTHEAKARRLGMTDAEYRELVAVCEVIAAGGVRELFVENAG</sequence>
<evidence type="ECO:0000259" key="1">
    <source>
        <dbReference type="Pfam" id="PF02627"/>
    </source>
</evidence>
<dbReference type="PANTHER" id="PTHR33930:SF2">
    <property type="entry name" value="BLR3452 PROTEIN"/>
    <property type="match status" value="1"/>
</dbReference>
<feature type="domain" description="Carboxymuconolactone decarboxylase-like" evidence="1">
    <location>
        <begin position="7"/>
        <end position="78"/>
    </location>
</feature>
<protein>
    <recommendedName>
        <fullName evidence="1">Carboxymuconolactone decarboxylase-like domain-containing protein</fullName>
    </recommendedName>
</protein>
<dbReference type="InterPro" id="IPR004675">
    <property type="entry name" value="AhpD_core"/>
</dbReference>
<dbReference type="Gene3D" id="1.20.1290.10">
    <property type="entry name" value="AhpD-like"/>
    <property type="match status" value="1"/>
</dbReference>
<dbReference type="STRING" id="1817816.A2Y64_07050"/>
<dbReference type="InterPro" id="IPR003779">
    <property type="entry name" value="CMD-like"/>
</dbReference>
<dbReference type="NCBIfam" id="TIGR00778">
    <property type="entry name" value="ahpD_dom"/>
    <property type="match status" value="1"/>
</dbReference>
<evidence type="ECO:0000313" key="3">
    <source>
        <dbReference type="Proteomes" id="UP000177187"/>
    </source>
</evidence>
<evidence type="ECO:0000313" key="2">
    <source>
        <dbReference type="EMBL" id="OGD71640.1"/>
    </source>
</evidence>
<dbReference type="PANTHER" id="PTHR33930">
    <property type="entry name" value="ALKYL HYDROPEROXIDE REDUCTASE AHPD"/>
    <property type="match status" value="1"/>
</dbReference>
<comment type="caution">
    <text evidence="2">The sequence shown here is derived from an EMBL/GenBank/DDBJ whole genome shotgun (WGS) entry which is preliminary data.</text>
</comment>
<dbReference type="EMBL" id="MFAF01000145">
    <property type="protein sequence ID" value="OGD71640.1"/>
    <property type="molecule type" value="Genomic_DNA"/>
</dbReference>
<organism evidence="2 3">
    <name type="scientific">Candidatus Coatesbacteria bacterium RBG_13_66_14</name>
    <dbReference type="NCBI Taxonomy" id="1817816"/>
    <lineage>
        <taxon>Bacteria</taxon>
        <taxon>Candidatus Coatesiibacteriota</taxon>
    </lineage>
</organism>
<dbReference type="InterPro" id="IPR029032">
    <property type="entry name" value="AhpD-like"/>
</dbReference>
<accession>A0A1F5EWB0</accession>
<gene>
    <name evidence="2" type="ORF">A2Y64_07050</name>
</gene>
<dbReference type="Pfam" id="PF02627">
    <property type="entry name" value="CMD"/>
    <property type="match status" value="1"/>
</dbReference>
<dbReference type="SUPFAM" id="SSF69118">
    <property type="entry name" value="AhpD-like"/>
    <property type="match status" value="1"/>
</dbReference>